<evidence type="ECO:0000313" key="3">
    <source>
        <dbReference type="Proteomes" id="UP000246702"/>
    </source>
</evidence>
<evidence type="ECO:0000256" key="1">
    <source>
        <dbReference type="SAM" id="MobiDB-lite"/>
    </source>
</evidence>
<keyword evidence="3" id="KW-1185">Reference proteome</keyword>
<gene>
    <name evidence="2" type="ORF">BO94DRAFT_377655</name>
</gene>
<dbReference type="EMBL" id="MSFK01000008">
    <property type="protein sequence ID" value="PWY91702.1"/>
    <property type="molecule type" value="Genomic_DNA"/>
</dbReference>
<reference evidence="2 3" key="1">
    <citation type="submission" date="2016-12" db="EMBL/GenBank/DDBJ databases">
        <title>The genomes of Aspergillus section Nigri reveals drivers in fungal speciation.</title>
        <authorList>
            <consortium name="DOE Joint Genome Institute"/>
            <person name="Vesth T.C."/>
            <person name="Nybo J."/>
            <person name="Theobald S."/>
            <person name="Brandl J."/>
            <person name="Frisvad J.C."/>
            <person name="Nielsen K.F."/>
            <person name="Lyhne E.K."/>
            <person name="Kogle M.E."/>
            <person name="Kuo A."/>
            <person name="Riley R."/>
            <person name="Clum A."/>
            <person name="Nolan M."/>
            <person name="Lipzen A."/>
            <person name="Salamov A."/>
            <person name="Henrissat B."/>
            <person name="Wiebenga A."/>
            <person name="De Vries R.P."/>
            <person name="Grigoriev I.V."/>
            <person name="Mortensen U.H."/>
            <person name="Andersen M.R."/>
            <person name="Baker S.E."/>
        </authorList>
    </citation>
    <scope>NUCLEOTIDE SEQUENCE [LARGE SCALE GENOMIC DNA]</scope>
    <source>
        <strain evidence="2 3">CBS 115572</strain>
    </source>
</reference>
<dbReference type="RefSeq" id="XP_025469430.1">
    <property type="nucleotide sequence ID" value="XM_025607236.1"/>
</dbReference>
<name>A0A317X274_9EURO</name>
<protein>
    <submittedName>
        <fullName evidence="2">Uncharacterized protein</fullName>
    </submittedName>
</protein>
<dbReference type="Proteomes" id="UP000246702">
    <property type="component" value="Unassembled WGS sequence"/>
</dbReference>
<comment type="caution">
    <text evidence="2">The sequence shown here is derived from an EMBL/GenBank/DDBJ whole genome shotgun (WGS) entry which is preliminary data.</text>
</comment>
<dbReference type="AlphaFoldDB" id="A0A317X274"/>
<dbReference type="GeneID" id="37109379"/>
<sequence length="136" mass="15508">MMAHVNVPIVPIALKLSNLHCCGTSDRNLFLSGYIYFARWPLWRGITVPADVKVFLDRKTTESFTDLLYSIDNRPAHRPINRRVASTKNVTNKNKLRGIRPTNPVARNNRHNPRSSSQEDPTVHSIVFPRSLGGRY</sequence>
<proteinExistence type="predicted"/>
<organism evidence="2 3">
    <name type="scientific">Aspergillus sclerotioniger CBS 115572</name>
    <dbReference type="NCBI Taxonomy" id="1450535"/>
    <lineage>
        <taxon>Eukaryota</taxon>
        <taxon>Fungi</taxon>
        <taxon>Dikarya</taxon>
        <taxon>Ascomycota</taxon>
        <taxon>Pezizomycotina</taxon>
        <taxon>Eurotiomycetes</taxon>
        <taxon>Eurotiomycetidae</taxon>
        <taxon>Eurotiales</taxon>
        <taxon>Aspergillaceae</taxon>
        <taxon>Aspergillus</taxon>
        <taxon>Aspergillus subgen. Circumdati</taxon>
    </lineage>
</organism>
<feature type="region of interest" description="Disordered" evidence="1">
    <location>
        <begin position="91"/>
        <end position="136"/>
    </location>
</feature>
<evidence type="ECO:0000313" key="2">
    <source>
        <dbReference type="EMBL" id="PWY91702.1"/>
    </source>
</evidence>
<accession>A0A317X274</accession>